<evidence type="ECO:0000313" key="5">
    <source>
        <dbReference type="Proteomes" id="UP001515480"/>
    </source>
</evidence>
<evidence type="ECO:0000313" key="4">
    <source>
        <dbReference type="EMBL" id="KAL1518889.1"/>
    </source>
</evidence>
<sequence>MLSDSTAVHAPPPAAPVPHTFVPDDFGQLGIVAACSPSYSLQFDLETRLRRYARRHRYAVHFGTTAKGEASFYQKPTSLRFAARIFPPAVRWLWWLDCDTVILDESVDARRLLHAALAVAGSPSPSFVASYETWGDHLGGCPINTGSIFVRRDAAGESVLARWEHACKKKTNLIRIDWNRDQTALTRVKGYVNVPRGFRTVHRFFNDTAIALPDAPFNALICPSILRPTLNAVWVLHFARGSHSMGRCAPFYNPGLNATTYSRAALVRTSLEEGVRAVWKLCCQCYPSLRSKAKRGGDNSSALNAIYTEDACRKTPGSREAT</sequence>
<keyword evidence="5" id="KW-1185">Reference proteome</keyword>
<accession>A0AB34JE14</accession>
<evidence type="ECO:0000256" key="1">
    <source>
        <dbReference type="ARBA" id="ARBA00005664"/>
    </source>
</evidence>
<reference evidence="4 5" key="1">
    <citation type="journal article" date="2024" name="Science">
        <title>Giant polyketide synthase enzymes in the biosynthesis of giant marine polyether toxins.</title>
        <authorList>
            <person name="Fallon T.R."/>
            <person name="Shende V.V."/>
            <person name="Wierzbicki I.H."/>
            <person name="Pendleton A.L."/>
            <person name="Watervoot N.F."/>
            <person name="Auber R.P."/>
            <person name="Gonzalez D.J."/>
            <person name="Wisecaver J.H."/>
            <person name="Moore B.S."/>
        </authorList>
    </citation>
    <scope>NUCLEOTIDE SEQUENCE [LARGE SCALE GENOMIC DNA]</scope>
    <source>
        <strain evidence="4 5">12B1</strain>
    </source>
</reference>
<organism evidence="4 5">
    <name type="scientific">Prymnesium parvum</name>
    <name type="common">Toxic golden alga</name>
    <dbReference type="NCBI Taxonomy" id="97485"/>
    <lineage>
        <taxon>Eukaryota</taxon>
        <taxon>Haptista</taxon>
        <taxon>Haptophyta</taxon>
        <taxon>Prymnesiophyceae</taxon>
        <taxon>Prymnesiales</taxon>
        <taxon>Prymnesiaceae</taxon>
        <taxon>Prymnesium</taxon>
    </lineage>
</organism>
<dbReference type="Gene3D" id="3.90.550.10">
    <property type="entry name" value="Spore Coat Polysaccharide Biosynthesis Protein SpsA, Chain A"/>
    <property type="match status" value="1"/>
</dbReference>
<dbReference type="PANTHER" id="PTHR31306">
    <property type="entry name" value="ALPHA-1,6-MANNOSYLTRANSFERASE MNN11-RELATED"/>
    <property type="match status" value="1"/>
</dbReference>
<dbReference type="GO" id="GO:0000139">
    <property type="term" value="C:Golgi membrane"/>
    <property type="evidence" value="ECO:0007669"/>
    <property type="project" value="TreeGrafter"/>
</dbReference>
<keyword evidence="3" id="KW-0808">Transferase</keyword>
<name>A0AB34JE14_PRYPA</name>
<evidence type="ECO:0000256" key="3">
    <source>
        <dbReference type="ARBA" id="ARBA00022679"/>
    </source>
</evidence>
<dbReference type="Pfam" id="PF05637">
    <property type="entry name" value="Glyco_transf_34"/>
    <property type="match status" value="1"/>
</dbReference>
<dbReference type="GO" id="GO:0016757">
    <property type="term" value="F:glycosyltransferase activity"/>
    <property type="evidence" value="ECO:0007669"/>
    <property type="project" value="UniProtKB-KW"/>
</dbReference>
<dbReference type="EMBL" id="JBGBPQ010000010">
    <property type="protein sequence ID" value="KAL1518889.1"/>
    <property type="molecule type" value="Genomic_DNA"/>
</dbReference>
<dbReference type="InterPro" id="IPR029044">
    <property type="entry name" value="Nucleotide-diphossugar_trans"/>
</dbReference>
<comment type="caution">
    <text evidence="4">The sequence shown here is derived from an EMBL/GenBank/DDBJ whole genome shotgun (WGS) entry which is preliminary data.</text>
</comment>
<evidence type="ECO:0000256" key="2">
    <source>
        <dbReference type="ARBA" id="ARBA00022676"/>
    </source>
</evidence>
<dbReference type="InterPro" id="IPR008630">
    <property type="entry name" value="Glyco_trans_34"/>
</dbReference>
<dbReference type="AlphaFoldDB" id="A0AB34JE14"/>
<gene>
    <name evidence="4" type="ORF">AB1Y20_003164</name>
</gene>
<dbReference type="GO" id="GO:0006487">
    <property type="term" value="P:protein N-linked glycosylation"/>
    <property type="evidence" value="ECO:0007669"/>
    <property type="project" value="TreeGrafter"/>
</dbReference>
<protein>
    <submittedName>
        <fullName evidence="4">Uncharacterized protein</fullName>
    </submittedName>
</protein>
<proteinExistence type="inferred from homology"/>
<keyword evidence="2" id="KW-0328">Glycosyltransferase</keyword>
<dbReference type="PANTHER" id="PTHR31306:SF4">
    <property type="entry name" value="ALPHA-1,2-GALACTOSYLTRANSFERASE"/>
    <property type="match status" value="1"/>
</dbReference>
<comment type="similarity">
    <text evidence="1">Belongs to the glycosyltransferase 34 family.</text>
</comment>
<dbReference type="Proteomes" id="UP001515480">
    <property type="component" value="Unassembled WGS sequence"/>
</dbReference>